<dbReference type="VEuPathDB" id="VectorBase:HLOH_054387"/>
<protein>
    <submittedName>
        <fullName evidence="3">Uncharacterized protein</fullName>
    </submittedName>
</protein>
<sequence>MSATEPSDTSESREEELPGNGVMQPPFVPPASRPLRTTNQLLPLLNVVVKSMWKHRLARQFRRPVDAVKLNIPDYHKVIPPSYGSARHPQTSRKLLLFVSSRVHRGFQYHVQRLLHVQQPGIFRRKFSQAYVARCGSWRSAIQQGLCLIDTESCKITTERSTRTSYGEMMIAPLTLRFQIKFRMTSQSKFSTTHSNRMSKEQLNFSLRNLALIKK</sequence>
<dbReference type="EMBL" id="JABSTR010000001">
    <property type="protein sequence ID" value="KAH9361300.1"/>
    <property type="molecule type" value="Genomic_DNA"/>
</dbReference>
<dbReference type="InterPro" id="IPR036427">
    <property type="entry name" value="Bromodomain-like_sf"/>
</dbReference>
<accession>A0A9J6FHC8</accession>
<dbReference type="GO" id="GO:0005634">
    <property type="term" value="C:nucleus"/>
    <property type="evidence" value="ECO:0007669"/>
    <property type="project" value="TreeGrafter"/>
</dbReference>
<dbReference type="PANTHER" id="PTHR22880:SF225">
    <property type="entry name" value="BROMODOMAIN-CONTAINING PROTEIN BET-1-RELATED"/>
    <property type="match status" value="1"/>
</dbReference>
<evidence type="ECO:0000256" key="1">
    <source>
        <dbReference type="ARBA" id="ARBA00023117"/>
    </source>
</evidence>
<evidence type="ECO:0000313" key="4">
    <source>
        <dbReference type="Proteomes" id="UP000821853"/>
    </source>
</evidence>
<dbReference type="Gene3D" id="1.20.920.10">
    <property type="entry name" value="Bromodomain-like"/>
    <property type="match status" value="1"/>
</dbReference>
<dbReference type="AlphaFoldDB" id="A0A9J6FHC8"/>
<dbReference type="GO" id="GO:0006338">
    <property type="term" value="P:chromatin remodeling"/>
    <property type="evidence" value="ECO:0007669"/>
    <property type="project" value="TreeGrafter"/>
</dbReference>
<dbReference type="InterPro" id="IPR050935">
    <property type="entry name" value="Bromo_chromatin_reader"/>
</dbReference>
<dbReference type="OrthoDB" id="21449at2759"/>
<evidence type="ECO:0000256" key="2">
    <source>
        <dbReference type="SAM" id="MobiDB-lite"/>
    </source>
</evidence>
<proteinExistence type="predicted"/>
<feature type="region of interest" description="Disordered" evidence="2">
    <location>
        <begin position="1"/>
        <end position="33"/>
    </location>
</feature>
<keyword evidence="4" id="KW-1185">Reference proteome</keyword>
<dbReference type="Proteomes" id="UP000821853">
    <property type="component" value="Chromosome 1"/>
</dbReference>
<comment type="caution">
    <text evidence="3">The sequence shown here is derived from an EMBL/GenBank/DDBJ whole genome shotgun (WGS) entry which is preliminary data.</text>
</comment>
<dbReference type="GO" id="GO:0000785">
    <property type="term" value="C:chromatin"/>
    <property type="evidence" value="ECO:0007669"/>
    <property type="project" value="TreeGrafter"/>
</dbReference>
<keyword evidence="1" id="KW-0103">Bromodomain</keyword>
<reference evidence="3 4" key="1">
    <citation type="journal article" date="2020" name="Cell">
        <title>Large-Scale Comparative Analyses of Tick Genomes Elucidate Their Genetic Diversity and Vector Capacities.</title>
        <authorList>
            <consortium name="Tick Genome and Microbiome Consortium (TIGMIC)"/>
            <person name="Jia N."/>
            <person name="Wang J."/>
            <person name="Shi W."/>
            <person name="Du L."/>
            <person name="Sun Y."/>
            <person name="Zhan W."/>
            <person name="Jiang J.F."/>
            <person name="Wang Q."/>
            <person name="Zhang B."/>
            <person name="Ji P."/>
            <person name="Bell-Sakyi L."/>
            <person name="Cui X.M."/>
            <person name="Yuan T.T."/>
            <person name="Jiang B.G."/>
            <person name="Yang W.F."/>
            <person name="Lam T.T."/>
            <person name="Chang Q.C."/>
            <person name="Ding S.J."/>
            <person name="Wang X.J."/>
            <person name="Zhu J.G."/>
            <person name="Ruan X.D."/>
            <person name="Zhao L."/>
            <person name="Wei J.T."/>
            <person name="Ye R.Z."/>
            <person name="Que T.C."/>
            <person name="Du C.H."/>
            <person name="Zhou Y.H."/>
            <person name="Cheng J.X."/>
            <person name="Dai P.F."/>
            <person name="Guo W.B."/>
            <person name="Han X.H."/>
            <person name="Huang E.J."/>
            <person name="Li L.F."/>
            <person name="Wei W."/>
            <person name="Gao Y.C."/>
            <person name="Liu J.Z."/>
            <person name="Shao H.Z."/>
            <person name="Wang X."/>
            <person name="Wang C.C."/>
            <person name="Yang T.C."/>
            <person name="Huo Q.B."/>
            <person name="Li W."/>
            <person name="Chen H.Y."/>
            <person name="Chen S.E."/>
            <person name="Zhou L.G."/>
            <person name="Ni X.B."/>
            <person name="Tian J.H."/>
            <person name="Sheng Y."/>
            <person name="Liu T."/>
            <person name="Pan Y.S."/>
            <person name="Xia L.Y."/>
            <person name="Li J."/>
            <person name="Zhao F."/>
            <person name="Cao W.C."/>
        </authorList>
    </citation>
    <scope>NUCLEOTIDE SEQUENCE [LARGE SCALE GENOMIC DNA]</scope>
    <source>
        <strain evidence="3">HaeL-2018</strain>
    </source>
</reference>
<gene>
    <name evidence="3" type="ORF">HPB48_006862</name>
</gene>
<organism evidence="3 4">
    <name type="scientific">Haemaphysalis longicornis</name>
    <name type="common">Bush tick</name>
    <dbReference type="NCBI Taxonomy" id="44386"/>
    <lineage>
        <taxon>Eukaryota</taxon>
        <taxon>Metazoa</taxon>
        <taxon>Ecdysozoa</taxon>
        <taxon>Arthropoda</taxon>
        <taxon>Chelicerata</taxon>
        <taxon>Arachnida</taxon>
        <taxon>Acari</taxon>
        <taxon>Parasitiformes</taxon>
        <taxon>Ixodida</taxon>
        <taxon>Ixodoidea</taxon>
        <taxon>Ixodidae</taxon>
        <taxon>Haemaphysalinae</taxon>
        <taxon>Haemaphysalis</taxon>
    </lineage>
</organism>
<name>A0A9J6FHC8_HAELO</name>
<dbReference type="PANTHER" id="PTHR22880">
    <property type="entry name" value="FALZ-RELATED BROMODOMAIN-CONTAINING PROTEINS"/>
    <property type="match status" value="1"/>
</dbReference>
<dbReference type="SUPFAM" id="SSF47370">
    <property type="entry name" value="Bromodomain"/>
    <property type="match status" value="1"/>
</dbReference>
<dbReference type="GO" id="GO:0006355">
    <property type="term" value="P:regulation of DNA-templated transcription"/>
    <property type="evidence" value="ECO:0007669"/>
    <property type="project" value="TreeGrafter"/>
</dbReference>
<evidence type="ECO:0000313" key="3">
    <source>
        <dbReference type="EMBL" id="KAH9361300.1"/>
    </source>
</evidence>